<dbReference type="PANTHER" id="PTHR22769:SF56">
    <property type="entry name" value="8-OXO-DGDP PHOSPHATASE NUDT18"/>
    <property type="match status" value="1"/>
</dbReference>
<protein>
    <submittedName>
        <fullName evidence="3">Mutt/nudix hydrolase</fullName>
    </submittedName>
</protein>
<dbReference type="GO" id="GO:0044715">
    <property type="term" value="F:8-oxo-dGDP phosphatase activity"/>
    <property type="evidence" value="ECO:0007669"/>
    <property type="project" value="TreeGrafter"/>
</dbReference>
<sequence length="147" mass="17078">MDGNHTVVLIQEAKSSCRGKWYLPAGKIKLGEDVFECAKRETLEESGLVIENTKIFHSEFCKISQDLDLIKYHLTATIAGGSLKTIKQMDEESMQAKWFKICDLKKLDLRGDDIIEEIDQCLHFRLKEKVFQNYLERNQKLKVLQQK</sequence>
<dbReference type="GO" id="GO:0044716">
    <property type="term" value="F:8-oxo-GDP phosphatase activity"/>
    <property type="evidence" value="ECO:0007669"/>
    <property type="project" value="TreeGrafter"/>
</dbReference>
<feature type="domain" description="Nudix hydrolase" evidence="2">
    <location>
        <begin position="1"/>
        <end position="122"/>
    </location>
</feature>
<keyword evidence="6" id="KW-1185">Reference proteome</keyword>
<dbReference type="Proteomes" id="UP001146793">
    <property type="component" value="Unassembled WGS sequence"/>
</dbReference>
<evidence type="ECO:0000256" key="1">
    <source>
        <dbReference type="ARBA" id="ARBA00022801"/>
    </source>
</evidence>
<name>A0AAV8A5Q8_9EUKA</name>
<dbReference type="EMBL" id="JAOAOG010000028">
    <property type="protein sequence ID" value="KAJ6253613.1"/>
    <property type="molecule type" value="Genomic_DNA"/>
</dbReference>
<dbReference type="InterPro" id="IPR000086">
    <property type="entry name" value="NUDIX_hydrolase_dom"/>
</dbReference>
<dbReference type="Proteomes" id="UP001150062">
    <property type="component" value="Unassembled WGS sequence"/>
</dbReference>
<dbReference type="AlphaFoldDB" id="A0AAV8A5Q8"/>
<dbReference type="SUPFAM" id="SSF55811">
    <property type="entry name" value="Nudix"/>
    <property type="match status" value="1"/>
</dbReference>
<dbReference type="EMBL" id="JANTQA010000012">
    <property type="protein sequence ID" value="KAJ3449579.1"/>
    <property type="molecule type" value="Genomic_DNA"/>
</dbReference>
<evidence type="ECO:0000313" key="6">
    <source>
        <dbReference type="Proteomes" id="UP001150062"/>
    </source>
</evidence>
<evidence type="ECO:0000259" key="2">
    <source>
        <dbReference type="PROSITE" id="PS51462"/>
    </source>
</evidence>
<comment type="caution">
    <text evidence="3">The sequence shown here is derived from an EMBL/GenBank/DDBJ whole genome shotgun (WGS) entry which is preliminary data.</text>
</comment>
<gene>
    <name evidence="3" type="ORF">M0812_05732</name>
    <name evidence="4" type="ORF">M0813_13026</name>
</gene>
<dbReference type="PROSITE" id="PS00893">
    <property type="entry name" value="NUDIX_BOX"/>
    <property type="match status" value="1"/>
</dbReference>
<dbReference type="InterPro" id="IPR020084">
    <property type="entry name" value="NUDIX_hydrolase_CS"/>
</dbReference>
<evidence type="ECO:0000313" key="3">
    <source>
        <dbReference type="EMBL" id="KAJ3449579.1"/>
    </source>
</evidence>
<organism evidence="3 5">
    <name type="scientific">Anaeramoeba flamelloides</name>
    <dbReference type="NCBI Taxonomy" id="1746091"/>
    <lineage>
        <taxon>Eukaryota</taxon>
        <taxon>Metamonada</taxon>
        <taxon>Anaeramoebidae</taxon>
        <taxon>Anaeramoeba</taxon>
    </lineage>
</organism>
<evidence type="ECO:0000313" key="5">
    <source>
        <dbReference type="Proteomes" id="UP001146793"/>
    </source>
</evidence>
<dbReference type="PANTHER" id="PTHR22769">
    <property type="entry name" value="MUTT/NUDIX HYDROLASE"/>
    <property type="match status" value="1"/>
</dbReference>
<accession>A0AAV8A5Q8</accession>
<proteinExistence type="predicted"/>
<reference evidence="4" key="1">
    <citation type="submission" date="2022-08" db="EMBL/GenBank/DDBJ databases">
        <title>Novel sulfate-reducing endosymbionts in the free-living metamonad Anaeramoeba.</title>
        <authorList>
            <person name="Jerlstrom-Hultqvist J."/>
            <person name="Cepicka I."/>
            <person name="Gallot-Lavallee L."/>
            <person name="Salas-Leiva D."/>
            <person name="Curtis B.A."/>
            <person name="Zahonova K."/>
            <person name="Pipaliya S."/>
            <person name="Dacks J."/>
            <person name="Roger A.J."/>
        </authorList>
    </citation>
    <scope>NUCLEOTIDE SEQUENCE</scope>
    <source>
        <strain evidence="4">Schooner1</strain>
    </source>
</reference>
<reference evidence="3" key="2">
    <citation type="submission" date="2022-08" db="EMBL/GenBank/DDBJ databases">
        <title>Novel sulphate-reducing endosymbionts in the free-living metamonad Anaeramoeba.</title>
        <authorList>
            <person name="Jerlstrom-Hultqvist J."/>
            <person name="Cepicka I."/>
            <person name="Gallot-Lavallee L."/>
            <person name="Salas-Leiva D."/>
            <person name="Curtis B.A."/>
            <person name="Zahonova K."/>
            <person name="Pipaliya S."/>
            <person name="Dacks J."/>
            <person name="Roger A.J."/>
        </authorList>
    </citation>
    <scope>NUCLEOTIDE SEQUENCE</scope>
    <source>
        <strain evidence="3">Busselton2</strain>
    </source>
</reference>
<dbReference type="Gene3D" id="3.90.79.10">
    <property type="entry name" value="Nucleoside Triphosphate Pyrophosphohydrolase"/>
    <property type="match status" value="1"/>
</dbReference>
<dbReference type="Pfam" id="PF00293">
    <property type="entry name" value="NUDIX"/>
    <property type="match status" value="1"/>
</dbReference>
<keyword evidence="1 3" id="KW-0378">Hydrolase</keyword>
<evidence type="ECO:0000313" key="4">
    <source>
        <dbReference type="EMBL" id="KAJ6253613.1"/>
    </source>
</evidence>
<dbReference type="PROSITE" id="PS51462">
    <property type="entry name" value="NUDIX"/>
    <property type="match status" value="1"/>
</dbReference>
<dbReference type="InterPro" id="IPR015797">
    <property type="entry name" value="NUDIX_hydrolase-like_dom_sf"/>
</dbReference>